<dbReference type="CDD" id="cd03801">
    <property type="entry name" value="GT4_PimA-like"/>
    <property type="match status" value="1"/>
</dbReference>
<accession>A0A1G1WKV9</accession>
<evidence type="ECO:0000313" key="3">
    <source>
        <dbReference type="Proteomes" id="UP000177821"/>
    </source>
</evidence>
<dbReference type="EMBL" id="MHCX01000054">
    <property type="protein sequence ID" value="OGY28349.1"/>
    <property type="molecule type" value="Genomic_DNA"/>
</dbReference>
<reference evidence="2 3" key="1">
    <citation type="journal article" date="2016" name="Nat. Commun.">
        <title>Thousands of microbial genomes shed light on interconnected biogeochemical processes in an aquifer system.</title>
        <authorList>
            <person name="Anantharaman K."/>
            <person name="Brown C.T."/>
            <person name="Hug L.A."/>
            <person name="Sharon I."/>
            <person name="Castelle C.J."/>
            <person name="Probst A.J."/>
            <person name="Thomas B.C."/>
            <person name="Singh A."/>
            <person name="Wilkins M.J."/>
            <person name="Karaoz U."/>
            <person name="Brodie E.L."/>
            <person name="Williams K.H."/>
            <person name="Hubbard S.S."/>
            <person name="Banfield J.F."/>
        </authorList>
    </citation>
    <scope>NUCLEOTIDE SEQUENCE [LARGE SCALE GENOMIC DNA]</scope>
</reference>
<dbReference type="Gene3D" id="3.40.50.2000">
    <property type="entry name" value="Glycogen Phosphorylase B"/>
    <property type="match status" value="2"/>
</dbReference>
<proteinExistence type="predicted"/>
<dbReference type="SUPFAM" id="SSF53756">
    <property type="entry name" value="UDP-Glycosyltransferase/glycogen phosphorylase"/>
    <property type="match status" value="1"/>
</dbReference>
<dbReference type="Pfam" id="PF00534">
    <property type="entry name" value="Glycos_transf_1"/>
    <property type="match status" value="1"/>
</dbReference>
<feature type="domain" description="Glycosyl transferase family 1" evidence="1">
    <location>
        <begin position="189"/>
        <end position="349"/>
    </location>
</feature>
<evidence type="ECO:0000313" key="2">
    <source>
        <dbReference type="EMBL" id="OGY28349.1"/>
    </source>
</evidence>
<dbReference type="InterPro" id="IPR001296">
    <property type="entry name" value="Glyco_trans_1"/>
</dbReference>
<dbReference type="AlphaFoldDB" id="A0A1G1WKV9"/>
<name>A0A1G1WKV9_9BACT</name>
<dbReference type="PANTHER" id="PTHR45947">
    <property type="entry name" value="SULFOQUINOVOSYL TRANSFERASE SQD2"/>
    <property type="match status" value="1"/>
</dbReference>
<dbReference type="PANTHER" id="PTHR45947:SF3">
    <property type="entry name" value="SULFOQUINOVOSYL TRANSFERASE SQD2"/>
    <property type="match status" value="1"/>
</dbReference>
<gene>
    <name evidence="2" type="ORF">A3J50_00720</name>
</gene>
<dbReference type="Proteomes" id="UP000177821">
    <property type="component" value="Unassembled WGS sequence"/>
</dbReference>
<dbReference type="InterPro" id="IPR050194">
    <property type="entry name" value="Glycosyltransferase_grp1"/>
</dbReference>
<comment type="caution">
    <text evidence="2">The sequence shown here is derived from an EMBL/GenBank/DDBJ whole genome shotgun (WGS) entry which is preliminary data.</text>
</comment>
<evidence type="ECO:0000259" key="1">
    <source>
        <dbReference type="Pfam" id="PF00534"/>
    </source>
</evidence>
<organism evidence="2 3">
    <name type="scientific">Candidatus Woykebacteria bacterium RIFCSPHIGHO2_02_FULL_43_16b</name>
    <dbReference type="NCBI Taxonomy" id="1802601"/>
    <lineage>
        <taxon>Bacteria</taxon>
        <taxon>Candidatus Woykeibacteriota</taxon>
    </lineage>
</organism>
<sequence length="369" mass="42809">MSGGDQLIFDIVSRLPKEWEFVVITPEFAKVFWKTVSHPYLEFRYLPSNRFDFRGDPFSTFWSYVIRAWQTYQILKRERDIKVVYSCSDVAYADVWPAFLIARTEKLKWISRVYHVLLPPGVRQGNLFINLVAVWLQRLSFWSMKKRSWVTLALNEKLRLELIELGFSESKTKILGAGIDFNYIHNYKPSKKYEYEVVALGRVAAVKGIFDTVKIWKEVHKYNPKWKLCWIGQGDPGTTQQIRHKIKKEGLQNSFLMKGFLEKRVVLDIFKSAKVFICPDHENGWGLAVSEAMSASLPVVSYSIDIFGSVYKKGFLSCPLFDTQAFAANLIRVLEDKNLRDKSARQAREQASQFDLDKVVRDFAKILGS</sequence>
<protein>
    <recommendedName>
        <fullName evidence="1">Glycosyl transferase family 1 domain-containing protein</fullName>
    </recommendedName>
</protein>
<dbReference type="GO" id="GO:0016757">
    <property type="term" value="F:glycosyltransferase activity"/>
    <property type="evidence" value="ECO:0007669"/>
    <property type="project" value="InterPro"/>
</dbReference>